<evidence type="ECO:0000259" key="12">
    <source>
        <dbReference type="Pfam" id="PF00593"/>
    </source>
</evidence>
<dbReference type="InterPro" id="IPR037066">
    <property type="entry name" value="Plug_dom_sf"/>
</dbReference>
<keyword evidence="7 10" id="KW-0472">Membrane</keyword>
<evidence type="ECO:0000256" key="1">
    <source>
        <dbReference type="ARBA" id="ARBA00004571"/>
    </source>
</evidence>
<dbReference type="PANTHER" id="PTHR30069:SF29">
    <property type="entry name" value="HEMOGLOBIN AND HEMOGLOBIN-HAPTOGLOBIN-BINDING PROTEIN 1-RELATED"/>
    <property type="match status" value="1"/>
</dbReference>
<dbReference type="GO" id="GO:0015344">
    <property type="term" value="F:siderophore uptake transmembrane transporter activity"/>
    <property type="evidence" value="ECO:0007669"/>
    <property type="project" value="TreeGrafter"/>
</dbReference>
<evidence type="ECO:0000256" key="6">
    <source>
        <dbReference type="ARBA" id="ARBA00023077"/>
    </source>
</evidence>
<evidence type="ECO:0000256" key="10">
    <source>
        <dbReference type="PROSITE-ProRule" id="PRU01360"/>
    </source>
</evidence>
<evidence type="ECO:0000256" key="2">
    <source>
        <dbReference type="ARBA" id="ARBA00022448"/>
    </source>
</evidence>
<sequence>MQKKKQTSSKGFRLYVLTFSICCAIYLSPGHTLAQIPDTLIKANLLKELIINQVQLSRQNLSPTPIQILSGEDLKRINSLSVADAIRYFSGVQLKDYGGIGGLKTINVRSMGSNHTAVFYNGIQLANAQNGQVDLGKYSLESLEEISLVSGQHSEILQPAKAYASASAIFLKTKIPNFDENIRTSISATLKTGSFGLVNPSFSIQQKISKKLSATASSEYIRANGKYKFRYTNGVYDTIAVRNNGEVDRIRIEAALHGKLHNDGKWNAQVYSFWSDRGLPGAIVANKFDYTQHIWDRSIFAQGSLEQRLSKFTIMFNAKLSYEYTRYLDPEYVTIDGFLDNHFNEKEIFLSAATKFQAHKNLTIGLASDYSYQTLDANIYRFAYPNRSTFLNVFNAALQIERFQIQGNLLSTTLIDRVRQFGSAGDKQIFSPTIMFSYQPMKSSKIRLRGFYKDIFRMPTFNDLYYTFIGNAQLKPEFAKQYDLGLTFANTFKNMAITFVDLQVDAYYNTVKDKIVAQPGANLFRWSMYNLGRVEIRGLELNAKSGFALTNELTLGIGLNYTYQQAIDVTSSEEDNYRGQIPYVPKHSSSFLGKIDYKNWKLNYSFIYTGYRYNQKSNIIYNYMEPWYTHDVTLGYDLNAKKDVCQLSLEVNNLLDQYFDVIPNFPMPGRNYRLTLNYKL</sequence>
<dbReference type="Pfam" id="PF00593">
    <property type="entry name" value="TonB_dep_Rec_b-barrel"/>
    <property type="match status" value="1"/>
</dbReference>
<name>A0A4U1CHD8_9SPHI</name>
<evidence type="ECO:0000256" key="5">
    <source>
        <dbReference type="ARBA" id="ARBA00022729"/>
    </source>
</evidence>
<keyword evidence="6 11" id="KW-0798">TonB box</keyword>
<dbReference type="GO" id="GO:0044718">
    <property type="term" value="P:siderophore transmembrane transport"/>
    <property type="evidence" value="ECO:0007669"/>
    <property type="project" value="TreeGrafter"/>
</dbReference>
<evidence type="ECO:0000313" key="14">
    <source>
        <dbReference type="EMBL" id="TKC05360.1"/>
    </source>
</evidence>
<keyword evidence="4 10" id="KW-0812">Transmembrane</keyword>
<dbReference type="Proteomes" id="UP000309488">
    <property type="component" value="Unassembled WGS sequence"/>
</dbReference>
<evidence type="ECO:0000256" key="9">
    <source>
        <dbReference type="ARBA" id="ARBA00023237"/>
    </source>
</evidence>
<accession>A0A4U1CHD8</accession>
<keyword evidence="9 10" id="KW-0998">Cell outer membrane</keyword>
<dbReference type="Gene3D" id="2.40.170.20">
    <property type="entry name" value="TonB-dependent receptor, beta-barrel domain"/>
    <property type="match status" value="1"/>
</dbReference>
<comment type="subcellular location">
    <subcellularLocation>
        <location evidence="1 10">Cell outer membrane</location>
        <topology evidence="1 10">Multi-pass membrane protein</topology>
    </subcellularLocation>
</comment>
<dbReference type="InterPro" id="IPR036942">
    <property type="entry name" value="Beta-barrel_TonB_sf"/>
</dbReference>
<keyword evidence="5" id="KW-0732">Signal</keyword>
<proteinExistence type="inferred from homology"/>
<dbReference type="RefSeq" id="WP_136843245.1">
    <property type="nucleotide sequence ID" value="NZ_SWBR01000005.1"/>
</dbReference>
<evidence type="ECO:0000256" key="8">
    <source>
        <dbReference type="ARBA" id="ARBA00023170"/>
    </source>
</evidence>
<comment type="caution">
    <text evidence="14">The sequence shown here is derived from an EMBL/GenBank/DDBJ whole genome shotgun (WGS) entry which is preliminary data.</text>
</comment>
<dbReference type="Pfam" id="PF07715">
    <property type="entry name" value="Plug"/>
    <property type="match status" value="1"/>
</dbReference>
<evidence type="ECO:0000256" key="7">
    <source>
        <dbReference type="ARBA" id="ARBA00023136"/>
    </source>
</evidence>
<dbReference type="PANTHER" id="PTHR30069">
    <property type="entry name" value="TONB-DEPENDENT OUTER MEMBRANE RECEPTOR"/>
    <property type="match status" value="1"/>
</dbReference>
<feature type="domain" description="TonB-dependent receptor plug" evidence="13">
    <location>
        <begin position="62"/>
        <end position="154"/>
    </location>
</feature>
<dbReference type="SUPFAM" id="SSF56935">
    <property type="entry name" value="Porins"/>
    <property type="match status" value="1"/>
</dbReference>
<dbReference type="PROSITE" id="PS52016">
    <property type="entry name" value="TONB_DEPENDENT_REC_3"/>
    <property type="match status" value="1"/>
</dbReference>
<dbReference type="EMBL" id="SWBR01000005">
    <property type="protein sequence ID" value="TKC05360.1"/>
    <property type="molecule type" value="Genomic_DNA"/>
</dbReference>
<keyword evidence="15" id="KW-1185">Reference proteome</keyword>
<evidence type="ECO:0000256" key="11">
    <source>
        <dbReference type="RuleBase" id="RU003357"/>
    </source>
</evidence>
<dbReference type="OrthoDB" id="9762903at2"/>
<dbReference type="GO" id="GO:0009279">
    <property type="term" value="C:cell outer membrane"/>
    <property type="evidence" value="ECO:0007669"/>
    <property type="project" value="UniProtKB-SubCell"/>
</dbReference>
<gene>
    <name evidence="14" type="ORF">FA048_16655</name>
</gene>
<evidence type="ECO:0000259" key="13">
    <source>
        <dbReference type="Pfam" id="PF07715"/>
    </source>
</evidence>
<evidence type="ECO:0000313" key="15">
    <source>
        <dbReference type="Proteomes" id="UP000309488"/>
    </source>
</evidence>
<dbReference type="InterPro" id="IPR012910">
    <property type="entry name" value="Plug_dom"/>
</dbReference>
<feature type="domain" description="TonB-dependent receptor-like beta-barrel" evidence="12">
    <location>
        <begin position="220"/>
        <end position="654"/>
    </location>
</feature>
<dbReference type="InterPro" id="IPR039426">
    <property type="entry name" value="TonB-dep_rcpt-like"/>
</dbReference>
<keyword evidence="8 14" id="KW-0675">Receptor</keyword>
<evidence type="ECO:0000256" key="3">
    <source>
        <dbReference type="ARBA" id="ARBA00022452"/>
    </source>
</evidence>
<keyword evidence="2 10" id="KW-0813">Transport</keyword>
<organism evidence="14 15">
    <name type="scientific">Pedobacter polaris</name>
    <dbReference type="NCBI Taxonomy" id="2571273"/>
    <lineage>
        <taxon>Bacteria</taxon>
        <taxon>Pseudomonadati</taxon>
        <taxon>Bacteroidota</taxon>
        <taxon>Sphingobacteriia</taxon>
        <taxon>Sphingobacteriales</taxon>
        <taxon>Sphingobacteriaceae</taxon>
        <taxon>Pedobacter</taxon>
    </lineage>
</organism>
<dbReference type="InterPro" id="IPR000531">
    <property type="entry name" value="Beta-barrel_TonB"/>
</dbReference>
<dbReference type="AlphaFoldDB" id="A0A4U1CHD8"/>
<dbReference type="Gene3D" id="2.170.130.10">
    <property type="entry name" value="TonB-dependent receptor, plug domain"/>
    <property type="match status" value="1"/>
</dbReference>
<comment type="similarity">
    <text evidence="10 11">Belongs to the TonB-dependent receptor family.</text>
</comment>
<keyword evidence="3 10" id="KW-1134">Transmembrane beta strand</keyword>
<reference evidence="14 15" key="1">
    <citation type="submission" date="2019-04" db="EMBL/GenBank/DDBJ databases">
        <title>Pedobacter sp. RP-3-22 sp. nov., isolated from Arctic soil.</title>
        <authorList>
            <person name="Dahal R.H."/>
            <person name="Kim D.-U."/>
        </authorList>
    </citation>
    <scope>NUCLEOTIDE SEQUENCE [LARGE SCALE GENOMIC DNA]</scope>
    <source>
        <strain evidence="14 15">RP-3-22</strain>
    </source>
</reference>
<protein>
    <submittedName>
        <fullName evidence="14">TonB-dependent receptor</fullName>
    </submittedName>
</protein>
<evidence type="ECO:0000256" key="4">
    <source>
        <dbReference type="ARBA" id="ARBA00022692"/>
    </source>
</evidence>